<feature type="binding site" evidence="2">
    <location>
        <position position="132"/>
    </location>
    <ligand>
        <name>substrate</name>
    </ligand>
</feature>
<organism evidence="3 4">
    <name type="scientific">Rhodopseudomonas palustris</name>
    <dbReference type="NCBI Taxonomy" id="1076"/>
    <lineage>
        <taxon>Bacteria</taxon>
        <taxon>Pseudomonadati</taxon>
        <taxon>Pseudomonadota</taxon>
        <taxon>Alphaproteobacteria</taxon>
        <taxon>Hyphomicrobiales</taxon>
        <taxon>Nitrobacteraceae</taxon>
        <taxon>Rhodopseudomonas</taxon>
    </lineage>
</organism>
<dbReference type="EMBL" id="JACRJB010000068">
    <property type="protein sequence ID" value="MBI5132640.1"/>
    <property type="molecule type" value="Genomic_DNA"/>
</dbReference>
<name>A0A933S1E9_RHOPL</name>
<dbReference type="Pfam" id="PF13772">
    <property type="entry name" value="AIG2_2"/>
    <property type="match status" value="1"/>
</dbReference>
<evidence type="ECO:0000256" key="1">
    <source>
        <dbReference type="ARBA" id="ARBA00023239"/>
    </source>
</evidence>
<dbReference type="InterPro" id="IPR036568">
    <property type="entry name" value="GGCT-like_sf"/>
</dbReference>
<dbReference type="GO" id="GO:0003839">
    <property type="term" value="F:gamma-glutamylcyclotransferase activity"/>
    <property type="evidence" value="ECO:0007669"/>
    <property type="project" value="InterPro"/>
</dbReference>
<dbReference type="PANTHER" id="PTHR12935">
    <property type="entry name" value="GAMMA-GLUTAMYLCYCLOTRANSFERASE"/>
    <property type="match status" value="1"/>
</dbReference>
<proteinExistence type="predicted"/>
<keyword evidence="1" id="KW-0456">Lyase</keyword>
<dbReference type="Proteomes" id="UP000782519">
    <property type="component" value="Unassembled WGS sequence"/>
</dbReference>
<dbReference type="PANTHER" id="PTHR12935:SF0">
    <property type="entry name" value="GAMMA-GLUTAMYLCYCLOTRANSFERASE"/>
    <property type="match status" value="1"/>
</dbReference>
<evidence type="ECO:0000313" key="3">
    <source>
        <dbReference type="EMBL" id="MBI5132640.1"/>
    </source>
</evidence>
<reference evidence="3" key="1">
    <citation type="submission" date="2020-07" db="EMBL/GenBank/DDBJ databases">
        <title>Huge and variable diversity of episymbiotic CPR bacteria and DPANN archaea in groundwater ecosystems.</title>
        <authorList>
            <person name="He C.Y."/>
            <person name="Keren R."/>
            <person name="Whittaker M."/>
            <person name="Farag I.F."/>
            <person name="Doudna J."/>
            <person name="Cate J.H.D."/>
            <person name="Banfield J.F."/>
        </authorList>
    </citation>
    <scope>NUCLEOTIDE SEQUENCE</scope>
    <source>
        <strain evidence="3">NC_groundwater_1818_Pr3_B-0.1um_66_35</strain>
    </source>
</reference>
<dbReference type="SUPFAM" id="SSF110857">
    <property type="entry name" value="Gamma-glutamyl cyclotransferase-like"/>
    <property type="match status" value="1"/>
</dbReference>
<evidence type="ECO:0000256" key="2">
    <source>
        <dbReference type="PIRSR" id="PIRSR617939-2"/>
    </source>
</evidence>
<gene>
    <name evidence="3" type="ORF">HZA66_24645</name>
</gene>
<dbReference type="InterPro" id="IPR013024">
    <property type="entry name" value="GGCT-like"/>
</dbReference>
<dbReference type="CDD" id="cd06661">
    <property type="entry name" value="GGCT_like"/>
    <property type="match status" value="1"/>
</dbReference>
<dbReference type="InterPro" id="IPR017939">
    <property type="entry name" value="G-Glutamylcylcotransferase"/>
</dbReference>
<comment type="caution">
    <text evidence="3">The sequence shown here is derived from an EMBL/GenBank/DDBJ whole genome shotgun (WGS) entry which is preliminary data.</text>
</comment>
<dbReference type="Gene3D" id="3.10.490.10">
    <property type="entry name" value="Gamma-glutamyl cyclotransferase-like"/>
    <property type="match status" value="1"/>
</dbReference>
<dbReference type="AlphaFoldDB" id="A0A933S1E9"/>
<sequence>MTQLPHRKTVLHFAYGADMNPEQIVERCSGAKVVAVARLPDHALSFHGHSQVWDGGEEAAVPRPGRDLYGVVYRLTPSDADRLDAAQGVRLNGTGGYFHFPAEVIGLDGSRWSVVLHKKDVLREFRRPSREYLDFIIRGAEFHGLPAEYVDGLRAIEAGPASYAVPRRTVEQFRILSTSSCAC</sequence>
<accession>A0A933S1E9</accession>
<protein>
    <submittedName>
        <fullName evidence="3">Gamma-glutamylcyclotransferase</fullName>
    </submittedName>
</protein>
<evidence type="ECO:0000313" key="4">
    <source>
        <dbReference type="Proteomes" id="UP000782519"/>
    </source>
</evidence>